<dbReference type="OrthoDB" id="9766708at2"/>
<dbReference type="NCBIfam" id="NF008305">
    <property type="entry name" value="PRK11097.1"/>
    <property type="match status" value="1"/>
</dbReference>
<dbReference type="InterPro" id="IPR012341">
    <property type="entry name" value="6hp_glycosidase-like_sf"/>
</dbReference>
<feature type="signal peptide" evidence="8">
    <location>
        <begin position="1"/>
        <end position="24"/>
    </location>
</feature>
<accession>A0A5B9EDW0</accession>
<keyword evidence="6 9" id="KW-0326">Glycosidase</keyword>
<evidence type="ECO:0000256" key="8">
    <source>
        <dbReference type="SAM" id="SignalP"/>
    </source>
</evidence>
<gene>
    <name evidence="9" type="primary">bcsZ</name>
    <name evidence="9" type="ORF">FTW19_19215</name>
</gene>
<evidence type="ECO:0000256" key="4">
    <source>
        <dbReference type="ARBA" id="ARBA00022801"/>
    </source>
</evidence>
<evidence type="ECO:0000313" key="10">
    <source>
        <dbReference type="Proteomes" id="UP000321820"/>
    </source>
</evidence>
<organism evidence="9 10">
    <name type="scientific">Terriglobus albidus</name>
    <dbReference type="NCBI Taxonomy" id="1592106"/>
    <lineage>
        <taxon>Bacteria</taxon>
        <taxon>Pseudomonadati</taxon>
        <taxon>Acidobacteriota</taxon>
        <taxon>Terriglobia</taxon>
        <taxon>Terriglobales</taxon>
        <taxon>Acidobacteriaceae</taxon>
        <taxon>Terriglobus</taxon>
    </lineage>
</organism>
<dbReference type="Gene3D" id="1.50.10.10">
    <property type="match status" value="1"/>
</dbReference>
<dbReference type="PRINTS" id="PR00735">
    <property type="entry name" value="GLHYDRLASE8"/>
</dbReference>
<name>A0A5B9EDW0_9BACT</name>
<evidence type="ECO:0000256" key="1">
    <source>
        <dbReference type="ARBA" id="ARBA00000966"/>
    </source>
</evidence>
<dbReference type="KEGG" id="talb:FTW19_19215"/>
<evidence type="ECO:0000256" key="3">
    <source>
        <dbReference type="ARBA" id="ARBA00012601"/>
    </source>
</evidence>
<dbReference type="PROSITE" id="PS51257">
    <property type="entry name" value="PROKAR_LIPOPROTEIN"/>
    <property type="match status" value="1"/>
</dbReference>
<dbReference type="InterPro" id="IPR008928">
    <property type="entry name" value="6-hairpin_glycosidase_sf"/>
</dbReference>
<keyword evidence="5" id="KW-0136">Cellulose degradation</keyword>
<evidence type="ECO:0000256" key="2">
    <source>
        <dbReference type="ARBA" id="ARBA00009209"/>
    </source>
</evidence>
<evidence type="ECO:0000256" key="5">
    <source>
        <dbReference type="ARBA" id="ARBA00023001"/>
    </source>
</evidence>
<dbReference type="SUPFAM" id="SSF48208">
    <property type="entry name" value="Six-hairpin glycosidases"/>
    <property type="match status" value="1"/>
</dbReference>
<dbReference type="EMBL" id="CP042806">
    <property type="protein sequence ID" value="QEE29919.1"/>
    <property type="molecule type" value="Genomic_DNA"/>
</dbReference>
<keyword evidence="10" id="KW-1185">Reference proteome</keyword>
<evidence type="ECO:0000256" key="7">
    <source>
        <dbReference type="ARBA" id="ARBA00023326"/>
    </source>
</evidence>
<comment type="catalytic activity">
    <reaction evidence="1">
        <text>Endohydrolysis of (1-&gt;4)-beta-D-glucosidic linkages in cellulose, lichenin and cereal beta-D-glucans.</text>
        <dbReference type="EC" id="3.2.1.4"/>
    </reaction>
</comment>
<dbReference type="EC" id="3.2.1.4" evidence="3"/>
<evidence type="ECO:0000256" key="6">
    <source>
        <dbReference type="ARBA" id="ARBA00023295"/>
    </source>
</evidence>
<dbReference type="GO" id="GO:0008810">
    <property type="term" value="F:cellulase activity"/>
    <property type="evidence" value="ECO:0007669"/>
    <property type="project" value="UniProtKB-EC"/>
</dbReference>
<dbReference type="Proteomes" id="UP000321820">
    <property type="component" value="Chromosome"/>
</dbReference>
<comment type="similarity">
    <text evidence="2">Belongs to the glycosyl hydrolase 8 (cellulase D) family.</text>
</comment>
<dbReference type="InterPro" id="IPR002037">
    <property type="entry name" value="Glyco_hydro_8"/>
</dbReference>
<feature type="chain" id="PRO_5022976934" description="cellulase" evidence="8">
    <location>
        <begin position="25"/>
        <end position="391"/>
    </location>
</feature>
<reference evidence="9 10" key="1">
    <citation type="submission" date="2019-08" db="EMBL/GenBank/DDBJ databases">
        <title>Complete genome sequence of Terriglobus albidus strain ORNL.</title>
        <authorList>
            <person name="Podar M."/>
        </authorList>
    </citation>
    <scope>NUCLEOTIDE SEQUENCE [LARGE SCALE GENOMIC DNA]</scope>
    <source>
        <strain evidence="9 10">ORNL</strain>
    </source>
</reference>
<keyword evidence="4 9" id="KW-0378">Hydrolase</keyword>
<protein>
    <recommendedName>
        <fullName evidence="3">cellulase</fullName>
        <ecNumber evidence="3">3.2.1.4</ecNumber>
    </recommendedName>
</protein>
<dbReference type="AlphaFoldDB" id="A0A5B9EDW0"/>
<sequence>MRSRTNRARVSTCVALLMTLVAWLGQGCRAEQSWDLWEKYAAKFVDPQGRVIDRTAQDRTTSEGQAYAMFFALVAGDRGRFDKLLKWTEENLAGGDMTLRLPAWNWGKSPEGQWKVLDDHAASDADLWMTYTLLEAGRIWRDDRYAKLGTVMASRIAQSEVILAPGLGTTILPGPQGFHPEPTAYILNPSYLPPFILVRLAKENPQGPWSTVLDSMPQLLAQGSGGGFAMDWVLAGPGGVRPSLTPAQLATGKNEGVPVGAYEAIRIYLWLGISDPGTPGLREMAAPLGGMTNYMRTNLLPPLQVDSAGKVLNADAPVGFSAALAPYLQMMGLKQQFKTQMDRLAALKDPSTGLYGRNGDYYDQNLVMFATGWQDQRFRIDKEGRLKLKWK</sequence>
<keyword evidence="7" id="KW-0624">Polysaccharide degradation</keyword>
<keyword evidence="7" id="KW-0119">Carbohydrate metabolism</keyword>
<evidence type="ECO:0000313" key="9">
    <source>
        <dbReference type="EMBL" id="QEE29919.1"/>
    </source>
</evidence>
<dbReference type="RefSeq" id="WP_147649189.1">
    <property type="nucleotide sequence ID" value="NZ_CP042806.1"/>
</dbReference>
<dbReference type="GO" id="GO:0030245">
    <property type="term" value="P:cellulose catabolic process"/>
    <property type="evidence" value="ECO:0007669"/>
    <property type="project" value="UniProtKB-KW"/>
</dbReference>
<proteinExistence type="inferred from homology"/>
<dbReference type="Pfam" id="PF01270">
    <property type="entry name" value="Glyco_hydro_8"/>
    <property type="match status" value="1"/>
</dbReference>
<keyword evidence="8" id="KW-0732">Signal</keyword>